<evidence type="ECO:0000256" key="3">
    <source>
        <dbReference type="ARBA" id="ARBA00022801"/>
    </source>
</evidence>
<evidence type="ECO:0000256" key="5">
    <source>
        <dbReference type="PROSITE-ProRule" id="PRU01240"/>
    </source>
</evidence>
<dbReference type="PROSITE" id="PS00136">
    <property type="entry name" value="SUBTILASE_ASP"/>
    <property type="match status" value="1"/>
</dbReference>
<dbReference type="Gene3D" id="2.60.120.1290">
    <property type="match status" value="1"/>
</dbReference>
<dbReference type="PROSITE" id="PS51892">
    <property type="entry name" value="SUBTILASE"/>
    <property type="match status" value="1"/>
</dbReference>
<evidence type="ECO:0000256" key="2">
    <source>
        <dbReference type="ARBA" id="ARBA00022670"/>
    </source>
</evidence>
<dbReference type="CDD" id="cd07478">
    <property type="entry name" value="Peptidases_S8_CspA-like"/>
    <property type="match status" value="1"/>
</dbReference>
<dbReference type="InterPro" id="IPR023827">
    <property type="entry name" value="Peptidase_S8_Asp-AS"/>
</dbReference>
<organism evidence="7 8">
    <name type="scientific">Lacrimispora xylanisolvens</name>
    <dbReference type="NCBI Taxonomy" id="384636"/>
    <lineage>
        <taxon>Bacteria</taxon>
        <taxon>Bacillati</taxon>
        <taxon>Bacillota</taxon>
        <taxon>Clostridia</taxon>
        <taxon>Lachnospirales</taxon>
        <taxon>Lachnospiraceae</taxon>
        <taxon>Lacrimispora</taxon>
    </lineage>
</organism>
<dbReference type="PANTHER" id="PTHR43806:SF11">
    <property type="entry name" value="CEREVISIN-RELATED"/>
    <property type="match status" value="1"/>
</dbReference>
<keyword evidence="8" id="KW-1185">Reference proteome</keyword>
<dbReference type="InterPro" id="IPR034045">
    <property type="entry name" value="Pep_S8_CspA-like"/>
</dbReference>
<proteinExistence type="inferred from homology"/>
<comment type="caution">
    <text evidence="7">The sequence shown here is derived from an EMBL/GenBank/DDBJ whole genome shotgun (WGS) entry which is preliminary data.</text>
</comment>
<dbReference type="PANTHER" id="PTHR43806">
    <property type="entry name" value="PEPTIDASE S8"/>
    <property type="match status" value="1"/>
</dbReference>
<feature type="domain" description="Peptidase S8/S53" evidence="6">
    <location>
        <begin position="88"/>
        <end position="282"/>
    </location>
</feature>
<dbReference type="InterPro" id="IPR000209">
    <property type="entry name" value="Peptidase_S8/S53_dom"/>
</dbReference>
<keyword evidence="4" id="KW-0720">Serine protease</keyword>
<dbReference type="PIRSF" id="PIRSF037894">
    <property type="entry name" value="Subtilisin_rel_CspABC"/>
    <property type="match status" value="1"/>
</dbReference>
<keyword evidence="2" id="KW-0645">Protease</keyword>
<dbReference type="GO" id="GO:0004252">
    <property type="term" value="F:serine-type endopeptidase activity"/>
    <property type="evidence" value="ECO:0007669"/>
    <property type="project" value="InterPro"/>
</dbReference>
<feature type="domain" description="Peptidase S8/S53" evidence="6">
    <location>
        <begin position="419"/>
        <end position="543"/>
    </location>
</feature>
<dbReference type="InterPro" id="IPR022398">
    <property type="entry name" value="Peptidase_S8_His-AS"/>
</dbReference>
<dbReference type="Pfam" id="PF00082">
    <property type="entry name" value="Peptidase_S8"/>
    <property type="match status" value="2"/>
</dbReference>
<gene>
    <name evidence="7" type="ORF">BXY41_114108</name>
</gene>
<dbReference type="OrthoDB" id="1489355at2"/>
<dbReference type="InterPro" id="IPR015500">
    <property type="entry name" value="Peptidase_S8_subtilisin-rel"/>
</dbReference>
<name>A0A2S6HM79_9FIRM</name>
<dbReference type="RefSeq" id="WP_104439005.1">
    <property type="nucleotide sequence ID" value="NZ_PTJA01000014.1"/>
</dbReference>
<evidence type="ECO:0000313" key="7">
    <source>
        <dbReference type="EMBL" id="PPK78605.1"/>
    </source>
</evidence>
<dbReference type="InterPro" id="IPR036852">
    <property type="entry name" value="Peptidase_S8/S53_dom_sf"/>
</dbReference>
<keyword evidence="3" id="KW-0378">Hydrolase</keyword>
<accession>A0A2S6HM79</accession>
<dbReference type="GO" id="GO:0006508">
    <property type="term" value="P:proteolysis"/>
    <property type="evidence" value="ECO:0007669"/>
    <property type="project" value="UniProtKB-KW"/>
</dbReference>
<evidence type="ECO:0000313" key="8">
    <source>
        <dbReference type="Proteomes" id="UP000237749"/>
    </source>
</evidence>
<sequence>MKKILDNNYYDLIINNVSVPLYDEGDNITPLNIRHSLLNVPVGNADPCNLGKYPYYNFPSLYTPTSTVSHEKSGMGAVQRNPYLNLNGRGIIVGVIDTGIDYQHHTFLFNDGTSRILSLWDQSVQDGTPPEHFTYGTEYSRDLINLALASDNPLSIVPSNDADGHGTAIASIIAGAPEEEQFFSGIVPFAELVVVKLKEAKKNLKDLFFVPDGISCYQETDLMMGITYLLSIAQKANRPLAICIAMGSSQGAHDGNGALSNYLNYLVRLPGYGIAVSAGNQGNVRRHYYNSTQQEPFTNRFELRIGEKDSMFSMEIWPSALGRLSIDINTPNRESTKLIRPGLGECRRFKFVFTPSVLWVNNMSFEEESGDQLILLRFQNAMPGIWSFNVQSMEKEPLAFHSWLPAGSLISDDTFFLNSNPGTTINSPGNGSHQLTVTAYNQFNDSILTEASRGYSRNNFVKPDISAPGHQIPCALPGNRFGTLTGTGAATAHATGAIAMILEWGIPRGNYTTLSGNVINSLITRGARRQSSIIYPNNIWGYGMLDVNELFQRLTNI</sequence>
<comment type="similarity">
    <text evidence="1 5">Belongs to the peptidase S8 family.</text>
</comment>
<dbReference type="SUPFAM" id="SSF52743">
    <property type="entry name" value="Subtilisin-like"/>
    <property type="match status" value="1"/>
</dbReference>
<evidence type="ECO:0000259" key="6">
    <source>
        <dbReference type="Pfam" id="PF00082"/>
    </source>
</evidence>
<dbReference type="Proteomes" id="UP000237749">
    <property type="component" value="Unassembled WGS sequence"/>
</dbReference>
<protein>
    <submittedName>
        <fullName evidence="7">Subtilase family protein</fullName>
    </submittedName>
</protein>
<dbReference type="PROSITE" id="PS00137">
    <property type="entry name" value="SUBTILASE_HIS"/>
    <property type="match status" value="1"/>
</dbReference>
<dbReference type="EMBL" id="PTJA01000014">
    <property type="protein sequence ID" value="PPK78605.1"/>
    <property type="molecule type" value="Genomic_DNA"/>
</dbReference>
<evidence type="ECO:0000256" key="1">
    <source>
        <dbReference type="ARBA" id="ARBA00011073"/>
    </source>
</evidence>
<dbReference type="Gene3D" id="3.40.50.200">
    <property type="entry name" value="Peptidase S8/S53 domain"/>
    <property type="match status" value="1"/>
</dbReference>
<evidence type="ECO:0000256" key="4">
    <source>
        <dbReference type="ARBA" id="ARBA00022825"/>
    </source>
</evidence>
<comment type="caution">
    <text evidence="5">Lacks conserved residue(s) required for the propagation of feature annotation.</text>
</comment>
<dbReference type="PRINTS" id="PR00723">
    <property type="entry name" value="SUBTILISIN"/>
</dbReference>
<reference evidence="7 8" key="1">
    <citation type="submission" date="2018-02" db="EMBL/GenBank/DDBJ databases">
        <title>Genomic Encyclopedia of Archaeal and Bacterial Type Strains, Phase II (KMG-II): from individual species to whole genera.</title>
        <authorList>
            <person name="Goeker M."/>
        </authorList>
    </citation>
    <scope>NUCLEOTIDE SEQUENCE [LARGE SCALE GENOMIC DNA]</scope>
    <source>
        <strain evidence="7 8">DSM 3808</strain>
    </source>
</reference>
<dbReference type="InterPro" id="IPR050131">
    <property type="entry name" value="Peptidase_S8_subtilisin-like"/>
</dbReference>
<dbReference type="AlphaFoldDB" id="A0A2S6HM79"/>
<dbReference type="InterPro" id="IPR017310">
    <property type="entry name" value="Pept_S8A_subtilisin_clostridia"/>
</dbReference>